<evidence type="ECO:0000313" key="5">
    <source>
        <dbReference type="Proteomes" id="UP000441586"/>
    </source>
</evidence>
<dbReference type="InterPro" id="IPR020904">
    <property type="entry name" value="Sc_DH/Rdtase_CS"/>
</dbReference>
<reference evidence="4 5" key="1">
    <citation type="submission" date="2019-12" db="EMBL/GenBank/DDBJ databases">
        <authorList>
            <person name="Zhang Y.-J."/>
        </authorList>
    </citation>
    <scope>NUCLEOTIDE SEQUENCE [LARGE SCALE GENOMIC DNA]</scope>
    <source>
        <strain evidence="4 5">H18S-6</strain>
    </source>
</reference>
<organism evidence="4 5">
    <name type="scientific">Parasedimentitalea maritima</name>
    <dbReference type="NCBI Taxonomy" id="2578117"/>
    <lineage>
        <taxon>Bacteria</taxon>
        <taxon>Pseudomonadati</taxon>
        <taxon>Pseudomonadota</taxon>
        <taxon>Alphaproteobacteria</taxon>
        <taxon>Rhodobacterales</taxon>
        <taxon>Paracoccaceae</taxon>
        <taxon>Parasedimentitalea</taxon>
    </lineage>
</organism>
<dbReference type="GO" id="GO:0016020">
    <property type="term" value="C:membrane"/>
    <property type="evidence" value="ECO:0007669"/>
    <property type="project" value="TreeGrafter"/>
</dbReference>
<dbReference type="Proteomes" id="UP000441586">
    <property type="component" value="Unassembled WGS sequence"/>
</dbReference>
<gene>
    <name evidence="4" type="ORF">GP644_16710</name>
</gene>
<dbReference type="InterPro" id="IPR002347">
    <property type="entry name" value="SDR_fam"/>
</dbReference>
<dbReference type="Pfam" id="PF00106">
    <property type="entry name" value="adh_short"/>
    <property type="match status" value="1"/>
</dbReference>
<evidence type="ECO:0000256" key="1">
    <source>
        <dbReference type="ARBA" id="ARBA00006484"/>
    </source>
</evidence>
<dbReference type="PROSITE" id="PS00061">
    <property type="entry name" value="ADH_SHORT"/>
    <property type="match status" value="1"/>
</dbReference>
<evidence type="ECO:0000256" key="3">
    <source>
        <dbReference type="RuleBase" id="RU000363"/>
    </source>
</evidence>
<keyword evidence="2" id="KW-0560">Oxidoreductase</keyword>
<protein>
    <submittedName>
        <fullName evidence="4">SDR family NAD(P)-dependent oxidoreductase</fullName>
    </submittedName>
</protein>
<dbReference type="PANTHER" id="PTHR44196">
    <property type="entry name" value="DEHYDROGENASE/REDUCTASE SDR FAMILY MEMBER 7B"/>
    <property type="match status" value="1"/>
</dbReference>
<evidence type="ECO:0000256" key="2">
    <source>
        <dbReference type="ARBA" id="ARBA00023002"/>
    </source>
</evidence>
<dbReference type="AlphaFoldDB" id="A0A6A4RFR0"/>
<name>A0A6A4RFR0_9RHOB</name>
<proteinExistence type="inferred from homology"/>
<evidence type="ECO:0000313" key="4">
    <source>
        <dbReference type="EMBL" id="KAE9628272.1"/>
    </source>
</evidence>
<dbReference type="Gene3D" id="3.40.50.720">
    <property type="entry name" value="NAD(P)-binding Rossmann-like Domain"/>
    <property type="match status" value="1"/>
</dbReference>
<sequence length="259" mass="28126">MKTGFVPMRPLMWLEGKHILLTGATRGIGRELAKQLVAAGATVLAVARDDEALTALKWELGPQLQTYTCDLQNAAEREQLISEMMGAQPPLDGLINNAGMQIEVDYLMGTHVDLAKDISMEVNVNLVAPLHLCAALVPCLAKRPAGVIINVTSALALSPKQDAPVYCATKAGLRNFTTGLRYQTGQLAPNLQISECIMPLVETAMTKGRGRGKISPDRAARDLLQVIKHGADEIWIGKTRLLRIIHRLLPDLSARILRG</sequence>
<dbReference type="SUPFAM" id="SSF51735">
    <property type="entry name" value="NAD(P)-binding Rossmann-fold domains"/>
    <property type="match status" value="1"/>
</dbReference>
<dbReference type="PRINTS" id="PR00080">
    <property type="entry name" value="SDRFAMILY"/>
</dbReference>
<comment type="similarity">
    <text evidence="1 3">Belongs to the short-chain dehydrogenases/reductases (SDR) family.</text>
</comment>
<dbReference type="InterPro" id="IPR036291">
    <property type="entry name" value="NAD(P)-bd_dom_sf"/>
</dbReference>
<dbReference type="PANTHER" id="PTHR44196:SF1">
    <property type="entry name" value="DEHYDROGENASE_REDUCTASE SDR FAMILY MEMBER 7B"/>
    <property type="match status" value="1"/>
</dbReference>
<comment type="caution">
    <text evidence="4">The sequence shown here is derived from an EMBL/GenBank/DDBJ whole genome shotgun (WGS) entry which is preliminary data.</text>
</comment>
<accession>A0A6A4RFR0</accession>
<dbReference type="GO" id="GO:0016491">
    <property type="term" value="F:oxidoreductase activity"/>
    <property type="evidence" value="ECO:0007669"/>
    <property type="project" value="UniProtKB-KW"/>
</dbReference>
<dbReference type="PRINTS" id="PR00081">
    <property type="entry name" value="GDHRDH"/>
</dbReference>
<dbReference type="EMBL" id="WSFO01000010">
    <property type="protein sequence ID" value="KAE9628272.1"/>
    <property type="molecule type" value="Genomic_DNA"/>
</dbReference>